<evidence type="ECO:0000256" key="1">
    <source>
        <dbReference type="SAM" id="MobiDB-lite"/>
    </source>
</evidence>
<keyword evidence="3" id="KW-1185">Reference proteome</keyword>
<feature type="region of interest" description="Disordered" evidence="1">
    <location>
        <begin position="98"/>
        <end position="119"/>
    </location>
</feature>
<reference evidence="2 3" key="1">
    <citation type="submission" date="2019-08" db="EMBL/GenBank/DDBJ databases">
        <title>Arthrobacter sp. nov., isolated from plateau pika and Tibetan wild ass.</title>
        <authorList>
            <person name="Ge Y."/>
        </authorList>
    </citation>
    <scope>NUCLEOTIDE SEQUENCE [LARGE SCALE GENOMIC DNA]</scope>
    <source>
        <strain evidence="2 3">785</strain>
    </source>
</reference>
<dbReference type="AlphaFoldDB" id="A0A5N6MEL4"/>
<proteinExistence type="predicted"/>
<dbReference type="EMBL" id="VTFX01000005">
    <property type="protein sequence ID" value="KAD3514851.1"/>
    <property type="molecule type" value="Genomic_DNA"/>
</dbReference>
<accession>A0A5N6MEL4</accession>
<evidence type="ECO:0000313" key="2">
    <source>
        <dbReference type="EMBL" id="KAD3514851.1"/>
    </source>
</evidence>
<sequence length="119" mass="12747">MPIECRREQYRGICAQRTVLQTQLPRSSYDLTVLVSLTDHGNAEGVLKGLLKVDITFVENPTPGGGHPPFLIDSIKNDLVDANADLATNFPELAFAGGEPAPSQAFPRSGGIDDARALT</sequence>
<gene>
    <name evidence="2" type="ORF">GD627_11005</name>
</gene>
<name>A0A5N6MEL4_9MICC</name>
<organism evidence="2 3">
    <name type="scientific">Arthrobacter yangruifuii</name>
    <dbReference type="NCBI Taxonomy" id="2606616"/>
    <lineage>
        <taxon>Bacteria</taxon>
        <taxon>Bacillati</taxon>
        <taxon>Actinomycetota</taxon>
        <taxon>Actinomycetes</taxon>
        <taxon>Micrococcales</taxon>
        <taxon>Micrococcaceae</taxon>
        <taxon>Arthrobacter</taxon>
    </lineage>
</organism>
<evidence type="ECO:0000313" key="3">
    <source>
        <dbReference type="Proteomes" id="UP000326852"/>
    </source>
</evidence>
<comment type="caution">
    <text evidence="2">The sequence shown here is derived from an EMBL/GenBank/DDBJ whole genome shotgun (WGS) entry which is preliminary data.</text>
</comment>
<dbReference type="Proteomes" id="UP000326852">
    <property type="component" value="Unassembled WGS sequence"/>
</dbReference>
<protein>
    <submittedName>
        <fullName evidence="2">Uncharacterized protein</fullName>
    </submittedName>
</protein>